<name>A0ACC4CFL9_POPAL</name>
<comment type="caution">
    <text evidence="1">The sequence shown here is derived from an EMBL/GenBank/DDBJ whole genome shotgun (WGS) entry which is preliminary data.</text>
</comment>
<reference evidence="1 2" key="1">
    <citation type="journal article" date="2024" name="Plant Biotechnol. J.">
        <title>Genome and CRISPR/Cas9 system of a widespread forest tree (Populus alba) in the world.</title>
        <authorList>
            <person name="Liu Y.J."/>
            <person name="Jiang P.F."/>
            <person name="Han X.M."/>
            <person name="Li X.Y."/>
            <person name="Wang H.M."/>
            <person name="Wang Y.J."/>
            <person name="Wang X.X."/>
            <person name="Zeng Q.Y."/>
        </authorList>
    </citation>
    <scope>NUCLEOTIDE SEQUENCE [LARGE SCALE GENOMIC DNA]</scope>
    <source>
        <strain evidence="2">cv. PAL-ZL1</strain>
    </source>
</reference>
<dbReference type="Proteomes" id="UP000309997">
    <property type="component" value="Unassembled WGS sequence"/>
</dbReference>
<evidence type="ECO:0000313" key="1">
    <source>
        <dbReference type="EMBL" id="KAL3596717.1"/>
    </source>
</evidence>
<sequence length="70" mass="7943">MRCLCFGAVDSMENQLYQSKKSELIFYNSELLAVIGLKLDVSVLFRSSSFDFLSCLFVAGYLITFLQLLC</sequence>
<proteinExistence type="predicted"/>
<accession>A0ACC4CFL9</accession>
<organism evidence="1 2">
    <name type="scientific">Populus alba</name>
    <name type="common">White poplar</name>
    <dbReference type="NCBI Taxonomy" id="43335"/>
    <lineage>
        <taxon>Eukaryota</taxon>
        <taxon>Viridiplantae</taxon>
        <taxon>Streptophyta</taxon>
        <taxon>Embryophyta</taxon>
        <taxon>Tracheophyta</taxon>
        <taxon>Spermatophyta</taxon>
        <taxon>Magnoliopsida</taxon>
        <taxon>eudicotyledons</taxon>
        <taxon>Gunneridae</taxon>
        <taxon>Pentapetalae</taxon>
        <taxon>rosids</taxon>
        <taxon>fabids</taxon>
        <taxon>Malpighiales</taxon>
        <taxon>Salicaceae</taxon>
        <taxon>Saliceae</taxon>
        <taxon>Populus</taxon>
    </lineage>
</organism>
<keyword evidence="2" id="KW-1185">Reference proteome</keyword>
<gene>
    <name evidence="1" type="ORF">D5086_008354</name>
</gene>
<dbReference type="EMBL" id="RCHU02000004">
    <property type="protein sequence ID" value="KAL3596717.1"/>
    <property type="molecule type" value="Genomic_DNA"/>
</dbReference>
<evidence type="ECO:0000313" key="2">
    <source>
        <dbReference type="Proteomes" id="UP000309997"/>
    </source>
</evidence>
<protein>
    <submittedName>
        <fullName evidence="1">Uncharacterized protein</fullName>
    </submittedName>
</protein>